<feature type="binding site" evidence="10">
    <location>
        <begin position="243"/>
        <end position="245"/>
    </location>
    <ligand>
        <name>substrate</name>
    </ligand>
</feature>
<evidence type="ECO:0000256" key="3">
    <source>
        <dbReference type="ARBA" id="ARBA00009400"/>
    </source>
</evidence>
<dbReference type="RefSeq" id="WP_145137126.1">
    <property type="nucleotide sequence ID" value="NZ_VLKY01000001.1"/>
</dbReference>
<dbReference type="CDD" id="cd01572">
    <property type="entry name" value="QPRTase"/>
    <property type="match status" value="1"/>
</dbReference>
<dbReference type="AlphaFoldDB" id="A0A562QPH4"/>
<dbReference type="Pfam" id="PF02749">
    <property type="entry name" value="QRPTase_N"/>
    <property type="match status" value="1"/>
</dbReference>
<feature type="binding site" evidence="10">
    <location>
        <begin position="136"/>
        <end position="138"/>
    </location>
    <ligand>
        <name>substrate</name>
    </ligand>
</feature>
<dbReference type="EMBL" id="VLKY01000001">
    <property type="protein sequence ID" value="TWI58652.1"/>
    <property type="molecule type" value="Genomic_DNA"/>
</dbReference>
<dbReference type="FunFam" id="3.90.1170.20:FF:000007">
    <property type="entry name" value="Nicotinate-nucleotide pyrophosphorylase (Carboxylating)"/>
    <property type="match status" value="1"/>
</dbReference>
<proteinExistence type="inferred from homology"/>
<dbReference type="InterPro" id="IPR002638">
    <property type="entry name" value="Quinolinate_PRibosylTrfase_C"/>
</dbReference>
<comment type="function">
    <text evidence="1">Involved in the catabolism of quinolinic acid (QA).</text>
</comment>
<evidence type="ECO:0000313" key="14">
    <source>
        <dbReference type="Proteomes" id="UP000316905"/>
    </source>
</evidence>
<evidence type="ECO:0000256" key="8">
    <source>
        <dbReference type="ARBA" id="ARBA00033102"/>
    </source>
</evidence>
<comment type="similarity">
    <text evidence="3 9">Belongs to the NadC/ModD family.</text>
</comment>
<dbReference type="InterPro" id="IPR037128">
    <property type="entry name" value="Quinolinate_PRibosylTase_N_sf"/>
</dbReference>
<evidence type="ECO:0000256" key="6">
    <source>
        <dbReference type="ARBA" id="ARBA00022676"/>
    </source>
</evidence>
<comment type="caution">
    <text evidence="13">The sequence shown here is derived from an EMBL/GenBank/DDBJ whole genome shotgun (WGS) entry which is preliminary data.</text>
</comment>
<dbReference type="OrthoDB" id="9782546at2"/>
<dbReference type="InterPro" id="IPR036068">
    <property type="entry name" value="Nicotinate_pribotase-like_C"/>
</dbReference>
<evidence type="ECO:0000259" key="11">
    <source>
        <dbReference type="Pfam" id="PF01729"/>
    </source>
</evidence>
<evidence type="ECO:0000256" key="9">
    <source>
        <dbReference type="PIRNR" id="PIRNR006250"/>
    </source>
</evidence>
<keyword evidence="6 9" id="KW-0328">Glycosyltransferase</keyword>
<dbReference type="UniPathway" id="UPA00253">
    <property type="reaction ID" value="UER00331"/>
</dbReference>
<evidence type="ECO:0000256" key="10">
    <source>
        <dbReference type="PIRSR" id="PIRSR006250-1"/>
    </source>
</evidence>
<dbReference type="Pfam" id="PF01729">
    <property type="entry name" value="QRPTase_C"/>
    <property type="match status" value="1"/>
</dbReference>
<evidence type="ECO:0000256" key="7">
    <source>
        <dbReference type="ARBA" id="ARBA00022679"/>
    </source>
</evidence>
<evidence type="ECO:0000256" key="2">
    <source>
        <dbReference type="ARBA" id="ARBA00004893"/>
    </source>
</evidence>
<dbReference type="GO" id="GO:0009435">
    <property type="term" value="P:NAD+ biosynthetic process"/>
    <property type="evidence" value="ECO:0007669"/>
    <property type="project" value="UniProtKB-UniPathway"/>
</dbReference>
<dbReference type="Proteomes" id="UP000316905">
    <property type="component" value="Unassembled WGS sequence"/>
</dbReference>
<keyword evidence="5" id="KW-0662">Pyridine nucleotide biosynthesis</keyword>
<feature type="binding site" evidence="10">
    <location>
        <position position="103"/>
    </location>
    <ligand>
        <name>substrate</name>
    </ligand>
</feature>
<evidence type="ECO:0000259" key="12">
    <source>
        <dbReference type="Pfam" id="PF02749"/>
    </source>
</evidence>
<evidence type="ECO:0000313" key="13">
    <source>
        <dbReference type="EMBL" id="TWI58652.1"/>
    </source>
</evidence>
<dbReference type="SUPFAM" id="SSF54675">
    <property type="entry name" value="Nicotinate/Quinolinate PRTase N-terminal domain-like"/>
    <property type="match status" value="1"/>
</dbReference>
<dbReference type="GO" id="GO:0005737">
    <property type="term" value="C:cytoplasm"/>
    <property type="evidence" value="ECO:0007669"/>
    <property type="project" value="TreeGrafter"/>
</dbReference>
<feature type="binding site" evidence="10">
    <location>
        <position position="199"/>
    </location>
    <ligand>
        <name>substrate</name>
    </ligand>
</feature>
<gene>
    <name evidence="13" type="ORF">IQ22_00360</name>
</gene>
<feature type="binding site" evidence="10">
    <location>
        <begin position="264"/>
        <end position="266"/>
    </location>
    <ligand>
        <name>substrate</name>
    </ligand>
</feature>
<dbReference type="Gene3D" id="3.20.20.70">
    <property type="entry name" value="Aldolase class I"/>
    <property type="match status" value="1"/>
</dbReference>
<keyword evidence="14" id="KW-1185">Reference proteome</keyword>
<dbReference type="InterPro" id="IPR022412">
    <property type="entry name" value="Quinolinate_PRibosylTrfase_N"/>
</dbReference>
<dbReference type="InterPro" id="IPR027277">
    <property type="entry name" value="NadC/ModD"/>
</dbReference>
<dbReference type="SUPFAM" id="SSF51690">
    <property type="entry name" value="Nicotinate/Quinolinate PRTase C-terminal domain-like"/>
    <property type="match status" value="1"/>
</dbReference>
<feature type="binding site" evidence="10">
    <location>
        <position position="170"/>
    </location>
    <ligand>
        <name>substrate</name>
    </ligand>
</feature>
<dbReference type="EC" id="2.4.2.19" evidence="4"/>
<accession>A0A562QPH4</accession>
<sequence length="282" mass="30735">MHATSLEQLMPEIQANVRKALEEDIGSGDITAQLIPAERQARAQIITREDATLCGTAWVNEVFRQIDPSVQVEWRVKDGDRVSADKILFTLTGPARSLLTGERSALNFLQLLSGTATRCSYYAGLVKGTSVRLLDTRKTLPGLRLAQKYAVTCGGCHNHRIGLYDAFLIKENHIAACGSIAQAVETARRIAPGKPVEIEVESLEQLDEALATQAEIIMLDNFTLEDMREAVALTAGRTKLEASGGINEDTLRPIAETGVDYISIGTLTKDVKALDLSMRLSL</sequence>
<dbReference type="PIRSF" id="PIRSF006250">
    <property type="entry name" value="NadC_ModD"/>
    <property type="match status" value="1"/>
</dbReference>
<dbReference type="NCBIfam" id="TIGR00078">
    <property type="entry name" value="nadC"/>
    <property type="match status" value="1"/>
</dbReference>
<dbReference type="FunFam" id="3.20.20.70:FF:000030">
    <property type="entry name" value="Nicotinate-nucleotide pyrophosphorylase, carboxylating"/>
    <property type="match status" value="1"/>
</dbReference>
<feature type="domain" description="Quinolinate phosphoribosyl transferase N-terminal" evidence="12">
    <location>
        <begin position="29"/>
        <end position="113"/>
    </location>
</feature>
<feature type="binding site" evidence="10">
    <location>
        <position position="220"/>
    </location>
    <ligand>
        <name>substrate</name>
    </ligand>
</feature>
<dbReference type="InterPro" id="IPR013785">
    <property type="entry name" value="Aldolase_TIM"/>
</dbReference>
<feature type="binding site" evidence="10">
    <location>
        <position position="160"/>
    </location>
    <ligand>
        <name>substrate</name>
    </ligand>
</feature>
<evidence type="ECO:0000256" key="1">
    <source>
        <dbReference type="ARBA" id="ARBA00003237"/>
    </source>
</evidence>
<keyword evidence="7 9" id="KW-0808">Transferase</keyword>
<protein>
    <recommendedName>
        <fullName evidence="4">nicotinate-nucleotide diphosphorylase (carboxylating)</fullName>
        <ecNumber evidence="4">2.4.2.19</ecNumber>
    </recommendedName>
    <alternativeName>
        <fullName evidence="8">Quinolinate phosphoribosyltransferase [decarboxylating]</fullName>
    </alternativeName>
</protein>
<name>A0A562QPH4_9PSED</name>
<evidence type="ECO:0000256" key="5">
    <source>
        <dbReference type="ARBA" id="ARBA00022642"/>
    </source>
</evidence>
<dbReference type="InterPro" id="IPR004393">
    <property type="entry name" value="NadC"/>
</dbReference>
<dbReference type="Gene3D" id="3.90.1170.20">
    <property type="entry name" value="Quinolinate phosphoribosyl transferase, N-terminal domain"/>
    <property type="match status" value="1"/>
</dbReference>
<feature type="domain" description="Quinolinate phosphoribosyl transferase C-terminal" evidence="11">
    <location>
        <begin position="116"/>
        <end position="279"/>
    </location>
</feature>
<dbReference type="GO" id="GO:0034213">
    <property type="term" value="P:quinolinate catabolic process"/>
    <property type="evidence" value="ECO:0007669"/>
    <property type="project" value="TreeGrafter"/>
</dbReference>
<evidence type="ECO:0000256" key="4">
    <source>
        <dbReference type="ARBA" id="ARBA00011944"/>
    </source>
</evidence>
<comment type="pathway">
    <text evidence="2">Cofactor biosynthesis; NAD(+) biosynthesis; nicotinate D-ribonucleotide from quinolinate: step 1/1.</text>
</comment>
<dbReference type="PANTHER" id="PTHR32179:SF3">
    <property type="entry name" value="NICOTINATE-NUCLEOTIDE PYROPHOSPHORYLASE [CARBOXYLATING]"/>
    <property type="match status" value="1"/>
</dbReference>
<dbReference type="PANTHER" id="PTHR32179">
    <property type="entry name" value="NICOTINATE-NUCLEOTIDE PYROPHOSPHORYLASE [CARBOXYLATING]"/>
    <property type="match status" value="1"/>
</dbReference>
<organism evidence="13 14">
    <name type="scientific">Pseudomonas duriflava</name>
    <dbReference type="NCBI Taxonomy" id="459528"/>
    <lineage>
        <taxon>Bacteria</taxon>
        <taxon>Pseudomonadati</taxon>
        <taxon>Pseudomonadota</taxon>
        <taxon>Gammaproteobacteria</taxon>
        <taxon>Pseudomonadales</taxon>
        <taxon>Pseudomonadaceae</taxon>
        <taxon>Pseudomonas</taxon>
    </lineage>
</organism>
<dbReference type="GO" id="GO:0004514">
    <property type="term" value="F:nicotinate-nucleotide diphosphorylase (carboxylating) activity"/>
    <property type="evidence" value="ECO:0007669"/>
    <property type="project" value="UniProtKB-EC"/>
</dbReference>
<reference evidence="13 14" key="1">
    <citation type="journal article" date="2015" name="Stand. Genomic Sci.">
        <title>Genomic Encyclopedia of Bacterial and Archaeal Type Strains, Phase III: the genomes of soil and plant-associated and newly described type strains.</title>
        <authorList>
            <person name="Whitman W.B."/>
            <person name="Woyke T."/>
            <person name="Klenk H.P."/>
            <person name="Zhou Y."/>
            <person name="Lilburn T.G."/>
            <person name="Beck B.J."/>
            <person name="De Vos P."/>
            <person name="Vandamme P."/>
            <person name="Eisen J.A."/>
            <person name="Garrity G."/>
            <person name="Hugenholtz P."/>
            <person name="Kyrpides N.C."/>
        </authorList>
    </citation>
    <scope>NUCLEOTIDE SEQUENCE [LARGE SCALE GENOMIC DNA]</scope>
    <source>
        <strain evidence="13 14">CGMCC 1.6858</strain>
    </source>
</reference>